<dbReference type="EMBL" id="CAJOBB010000709">
    <property type="protein sequence ID" value="CAF3735602.1"/>
    <property type="molecule type" value="Genomic_DNA"/>
</dbReference>
<dbReference type="EMBL" id="CAJNOE010000738">
    <property type="protein sequence ID" value="CAF1322614.1"/>
    <property type="molecule type" value="Genomic_DNA"/>
</dbReference>
<dbReference type="AlphaFoldDB" id="A0A815F0C1"/>
<sequence>MEVNNTQQAINRTMRLVNKHSDTIQSHHEALRRVGKLSVLINNKLNAFMHTIEDHFLHTSIEDILRDDHKIYGNNNIIYHFIKY</sequence>
<dbReference type="Proteomes" id="UP000663868">
    <property type="component" value="Unassembled WGS sequence"/>
</dbReference>
<name>A0A815F0C1_9BILA</name>
<dbReference type="Proteomes" id="UP000663845">
    <property type="component" value="Unassembled WGS sequence"/>
</dbReference>
<evidence type="ECO:0000313" key="4">
    <source>
        <dbReference type="Proteomes" id="UP000663860"/>
    </source>
</evidence>
<proteinExistence type="predicted"/>
<evidence type="ECO:0000313" key="2">
    <source>
        <dbReference type="EMBL" id="CAF1372620.1"/>
    </source>
</evidence>
<protein>
    <submittedName>
        <fullName evidence="1">Uncharacterized protein</fullName>
    </submittedName>
</protein>
<dbReference type="EMBL" id="CAJNOG010000861">
    <property type="protein sequence ID" value="CAF1372620.1"/>
    <property type="molecule type" value="Genomic_DNA"/>
</dbReference>
<comment type="caution">
    <text evidence="1">The sequence shown here is derived from an EMBL/GenBank/DDBJ whole genome shotgun (WGS) entry which is preliminary data.</text>
</comment>
<gene>
    <name evidence="1" type="ORF">IZO911_LOCUS35233</name>
    <name evidence="2" type="ORF">JYZ213_LOCUS36209</name>
    <name evidence="3" type="ORF">KXQ929_LOCUS13333</name>
</gene>
<organism evidence="1 4">
    <name type="scientific">Adineta steineri</name>
    <dbReference type="NCBI Taxonomy" id="433720"/>
    <lineage>
        <taxon>Eukaryota</taxon>
        <taxon>Metazoa</taxon>
        <taxon>Spiralia</taxon>
        <taxon>Gnathifera</taxon>
        <taxon>Rotifera</taxon>
        <taxon>Eurotatoria</taxon>
        <taxon>Bdelloidea</taxon>
        <taxon>Adinetida</taxon>
        <taxon>Adinetidae</taxon>
        <taxon>Adineta</taxon>
    </lineage>
</organism>
<evidence type="ECO:0000313" key="3">
    <source>
        <dbReference type="EMBL" id="CAF3735602.1"/>
    </source>
</evidence>
<accession>A0A815F0C1</accession>
<evidence type="ECO:0000313" key="1">
    <source>
        <dbReference type="EMBL" id="CAF1322614.1"/>
    </source>
</evidence>
<dbReference type="Proteomes" id="UP000663860">
    <property type="component" value="Unassembled WGS sequence"/>
</dbReference>
<reference evidence="1" key="1">
    <citation type="submission" date="2021-02" db="EMBL/GenBank/DDBJ databases">
        <authorList>
            <person name="Nowell W R."/>
        </authorList>
    </citation>
    <scope>NUCLEOTIDE SEQUENCE</scope>
</reference>